<protein>
    <recommendedName>
        <fullName evidence="4">Chromosome partition protein Smc</fullName>
    </recommendedName>
</protein>
<keyword evidence="1" id="KW-0175">Coiled coil</keyword>
<evidence type="ECO:0000313" key="3">
    <source>
        <dbReference type="Proteomes" id="UP001059617"/>
    </source>
</evidence>
<proteinExistence type="predicted"/>
<keyword evidence="3" id="KW-1185">Reference proteome</keyword>
<accession>A0ABY5W7G0</accession>
<reference evidence="2" key="2">
    <citation type="submission" date="2022-09" db="EMBL/GenBank/DDBJ databases">
        <title>Biosynthetic gene clusters of Dactylosporangioum fulvum.</title>
        <authorList>
            <person name="Caradec T."/>
        </authorList>
    </citation>
    <scope>NUCLEOTIDE SEQUENCE</scope>
    <source>
        <strain evidence="2">NRRL B-16292</strain>
    </source>
</reference>
<feature type="coiled-coil region" evidence="1">
    <location>
        <begin position="269"/>
        <end position="296"/>
    </location>
</feature>
<reference evidence="2" key="1">
    <citation type="submission" date="2021-04" db="EMBL/GenBank/DDBJ databases">
        <authorList>
            <person name="Hartkoorn R.C."/>
            <person name="Beaudoing E."/>
            <person name="Hot D."/>
        </authorList>
    </citation>
    <scope>NUCLEOTIDE SEQUENCE</scope>
    <source>
        <strain evidence="2">NRRL B-16292</strain>
    </source>
</reference>
<sequence length="1484" mass="159235">MAAPARLWRIRRIYLDRVGSPAARFRDVRLDLTDRDGRPLDTILWMRNGGGKSTLIALVCALIRPDRRDFLATATTGRHLEDCILGADTGHVVVEWMDPDGRRLVTGAVYEWADRVQPADPNAAHDRLRQSWYAFTPGERSGGVELERLPFSGLGGLQTDLRDFVRTVESLPAEADVVVTAKQDRWTQALQDRGLDPGLFTAILKINATEGGIEHHFKFKTSDDFVQYLLSLVTEPTSAAKVATILRGTRDRLARQPRLRAEVSFCDEATGLLADLVKAREALAAAEERAAGERTAAAGLADALAAAADRASDAAETALTTAGAAERSAREAAERAAALDTRLREMRFEAARLKSADTARAVRAAEATVLDRRHRHRAWQLVPALIERDGLLGRLEALRHQQQEAEAGAAPLRQARAAAAAVYLAVLRAACAELDDTVTALTGRAAQASREQAEARSLADTLRAELGGLATRQRTIEAQLASFDADLRAAADTGHLPDADGGGLDDSLAAALAASRHEDQDAERRLTAELPAAAARLDDDRAAYERDRSAVQAAITELTHQHATLDAERTPLLAEIDALATDPRLTALIEQDRVDPVAEQRLLAELLAEAIIAADRQRIQLAVADAEDDRAVQALASARGLLPAALDLARAADVLAAERIPATTGWHLLADAVPPDRWTATVASVPHLVGGLLVHDPADLDRARAALEAAQLFPTSAVQVATTAALRAAVGAPAAAPDGFVLAPAPALYDRTAAAREADRRAAGRAGRGERVQELLDARDHDLRLKEQLRQLADRCPPGHREHLDAEHERLTGLLAAAHERAAELETTRAGLDGRAGELRAEQQGLAERRRILATRIGVLRDLARRAAEAAELRAERAGLPTERTARETRLGQAEDAERAAAAAAARCGTGADQHRSTVRGYRARAEELRRIADGPVPDPLPGLAAAASAYQAADEAYARQSSGSAIEATVTEITKRLDSLERQIQQFTAEEREAAVALAGTTGAADADAVRRSTEEAEREHFAARADATRAETEAQAAQGDLDACAAARPTPGELAAALAVQLEGMEAGEPGDAATAARLAALLGAHLAARQADEQEARARAAAAETAVAAGRRRAVDLRDLVGDLRADLPDEESAVEGAAPFAVDTDAAREAARGARRSLQGAERAVSACRSQLHAEVHRMDRWAGEERFAAVTAEVRDRFRSEQSAGLSVAEAERLAVELATYRHALAGELAAVDKDKHLVVTALCAEVREGLKTLQRAQHHAQLPPGLADHLRNRRFLDVGPRSNVDTSDPTLRSRVERLVDRLVAKPDAIPDGLALVWEATTAVVGRGNFVARVLKPSTELGEDRQPVELMSKWSGGEKVTISLLLFCMLARLRAANRGGDVPGLGVLPMDNPLGTANYVAFLDLQRRVAAANGIQLVFLSGLGDMRAVGRFPNVVRMRNTHHRGRNYAQVMARDLNDDQMIEGITTARLTFPVQETLL</sequence>
<dbReference type="RefSeq" id="WP_259863074.1">
    <property type="nucleotide sequence ID" value="NZ_CP073720.1"/>
</dbReference>
<feature type="coiled-coil region" evidence="1">
    <location>
        <begin position="971"/>
        <end position="998"/>
    </location>
</feature>
<evidence type="ECO:0000256" key="1">
    <source>
        <dbReference type="SAM" id="Coils"/>
    </source>
</evidence>
<evidence type="ECO:0000313" key="2">
    <source>
        <dbReference type="EMBL" id="UWP85036.1"/>
    </source>
</evidence>
<gene>
    <name evidence="2" type="ORF">Dfulv_12725</name>
</gene>
<name>A0ABY5W7G0_9ACTN</name>
<dbReference type="EMBL" id="CP073720">
    <property type="protein sequence ID" value="UWP85036.1"/>
    <property type="molecule type" value="Genomic_DNA"/>
</dbReference>
<dbReference type="Proteomes" id="UP001059617">
    <property type="component" value="Chromosome"/>
</dbReference>
<evidence type="ECO:0008006" key="4">
    <source>
        <dbReference type="Google" id="ProtNLM"/>
    </source>
</evidence>
<organism evidence="2 3">
    <name type="scientific">Dactylosporangium fulvum</name>
    <dbReference type="NCBI Taxonomy" id="53359"/>
    <lineage>
        <taxon>Bacteria</taxon>
        <taxon>Bacillati</taxon>
        <taxon>Actinomycetota</taxon>
        <taxon>Actinomycetes</taxon>
        <taxon>Micromonosporales</taxon>
        <taxon>Micromonosporaceae</taxon>
        <taxon>Dactylosporangium</taxon>
    </lineage>
</organism>